<feature type="binding site" evidence="4">
    <location>
        <position position="279"/>
    </location>
    <ligand>
        <name>substrate</name>
    </ligand>
</feature>
<reference evidence="7" key="1">
    <citation type="submission" date="2017-01" db="EMBL/GenBank/DDBJ databases">
        <title>Comparative genomics of anhydrobiosis in the tardigrade Hypsibius dujardini.</title>
        <authorList>
            <person name="Yoshida Y."/>
            <person name="Koutsovoulos G."/>
            <person name="Laetsch D."/>
            <person name="Stevens L."/>
            <person name="Kumar S."/>
            <person name="Horikawa D."/>
            <person name="Ishino K."/>
            <person name="Komine S."/>
            <person name="Tomita M."/>
            <person name="Blaxter M."/>
            <person name="Arakawa K."/>
        </authorList>
    </citation>
    <scope>NUCLEOTIDE SEQUENCE [LARGE SCALE GENOMIC DNA]</scope>
    <source>
        <strain evidence="7">Z151</strain>
    </source>
</reference>
<evidence type="ECO:0000256" key="5">
    <source>
        <dbReference type="SAM" id="SignalP"/>
    </source>
</evidence>
<protein>
    <recommendedName>
        <fullName evidence="1">gamma-glutamylcyclotransferase</fullName>
        <ecNumber evidence="1">4.3.2.9</ecNumber>
    </recommendedName>
</protein>
<dbReference type="InterPro" id="IPR013024">
    <property type="entry name" value="GGCT-like"/>
</dbReference>
<dbReference type="SUPFAM" id="SSF110857">
    <property type="entry name" value="Gamma-glutamyl cyclotransferase-like"/>
    <property type="match status" value="1"/>
</dbReference>
<sequence>MLSQLHLAFSFFLFLNRVIRKHDSAAVTQHFFRRLPNTTTNTTDYPCSCSVSCTYDALVKGDSEAIPIPTAPRECCLQWPGCDSTVGIHGHHDDLYTFYIHTRGSKITSCLWRLLKVHFPLHLQWEIAIYSSSTTTQIPASASTCADFIASDPDPNGKFLYFAFGSNLFEDRIHINCPSAERVGPGKLFGYQLAFNYNSLRWRGHVATIKESEDDHLWGCIWTIKNSELHALDLQEGVHYGLYRPLSVQVTSPEGITLSVRTYQMTRPYEEDAKPSVVYKRIIALGAKQSNLPSDYLQFIDRIPDNGYDGPVEVECNLAYRQDSTEPQFVRRPSLCMDINVTSLGIAGDPERLVPITGAVTISAGVVFVYSCDFFEACVEVVVPRGILVQSSSIKLIDAAHGIEIFATFLNEKDIPTNTCMAYLHVGQWQWAEPKYKLKSSKS</sequence>
<feature type="signal peptide" evidence="5">
    <location>
        <begin position="1"/>
        <end position="20"/>
    </location>
</feature>
<feature type="active site" description="Proton acceptor" evidence="3">
    <location>
        <position position="236"/>
    </location>
</feature>
<evidence type="ECO:0000256" key="3">
    <source>
        <dbReference type="PIRSR" id="PIRSR617939-1"/>
    </source>
</evidence>
<keyword evidence="7" id="KW-1185">Reference proteome</keyword>
<dbReference type="PANTHER" id="PTHR12935:SF0">
    <property type="entry name" value="GAMMA-GLUTAMYLCYCLOTRANSFERASE"/>
    <property type="match status" value="1"/>
</dbReference>
<dbReference type="PANTHER" id="PTHR12935">
    <property type="entry name" value="GAMMA-GLUTAMYLCYCLOTRANSFERASE"/>
    <property type="match status" value="1"/>
</dbReference>
<name>A0A1W0X4B3_HYPEX</name>
<dbReference type="EMBL" id="MTYJ01000018">
    <property type="protein sequence ID" value="OQV22268.1"/>
    <property type="molecule type" value="Genomic_DNA"/>
</dbReference>
<dbReference type="GO" id="GO:0003839">
    <property type="term" value="F:gamma-glutamylcyclotransferase activity"/>
    <property type="evidence" value="ECO:0007669"/>
    <property type="project" value="UniProtKB-EC"/>
</dbReference>
<feature type="binding site" evidence="4">
    <location>
        <begin position="161"/>
        <end position="166"/>
    </location>
    <ligand>
        <name>substrate</name>
    </ligand>
</feature>
<dbReference type="Proteomes" id="UP000192578">
    <property type="component" value="Unassembled WGS sequence"/>
</dbReference>
<comment type="caution">
    <text evidence="6">The sequence shown here is derived from an EMBL/GenBank/DDBJ whole genome shotgun (WGS) entry which is preliminary data.</text>
</comment>
<evidence type="ECO:0000313" key="6">
    <source>
        <dbReference type="EMBL" id="OQV22268.1"/>
    </source>
</evidence>
<dbReference type="Gene3D" id="3.10.490.10">
    <property type="entry name" value="Gamma-glutamyl cyclotransferase-like"/>
    <property type="match status" value="1"/>
</dbReference>
<evidence type="ECO:0000256" key="2">
    <source>
        <dbReference type="ARBA" id="ARBA00023239"/>
    </source>
</evidence>
<dbReference type="InterPro" id="IPR036568">
    <property type="entry name" value="GGCT-like_sf"/>
</dbReference>
<keyword evidence="5" id="KW-0732">Signal</keyword>
<proteinExistence type="predicted"/>
<dbReference type="AlphaFoldDB" id="A0A1W0X4B3"/>
<keyword evidence="2" id="KW-0456">Lyase</keyword>
<dbReference type="InterPro" id="IPR017939">
    <property type="entry name" value="G-Glutamylcylcotransferase"/>
</dbReference>
<organism evidence="6 7">
    <name type="scientific">Hypsibius exemplaris</name>
    <name type="common">Freshwater tardigrade</name>
    <dbReference type="NCBI Taxonomy" id="2072580"/>
    <lineage>
        <taxon>Eukaryota</taxon>
        <taxon>Metazoa</taxon>
        <taxon>Ecdysozoa</taxon>
        <taxon>Tardigrada</taxon>
        <taxon>Eutardigrada</taxon>
        <taxon>Parachela</taxon>
        <taxon>Hypsibioidea</taxon>
        <taxon>Hypsibiidae</taxon>
        <taxon>Hypsibius</taxon>
    </lineage>
</organism>
<evidence type="ECO:0000313" key="7">
    <source>
        <dbReference type="Proteomes" id="UP000192578"/>
    </source>
</evidence>
<feature type="chain" id="PRO_5012529029" description="gamma-glutamylcyclotransferase" evidence="5">
    <location>
        <begin position="21"/>
        <end position="443"/>
    </location>
</feature>
<dbReference type="EC" id="4.3.2.9" evidence="1"/>
<dbReference type="OrthoDB" id="2924818at2759"/>
<accession>A0A1W0X4B3</accession>
<evidence type="ECO:0000256" key="1">
    <source>
        <dbReference type="ARBA" id="ARBA00012346"/>
    </source>
</evidence>
<dbReference type="Pfam" id="PF13772">
    <property type="entry name" value="AIG2_2"/>
    <property type="match status" value="1"/>
</dbReference>
<gene>
    <name evidence="6" type="ORF">BV898_03771</name>
</gene>
<dbReference type="CDD" id="cd06661">
    <property type="entry name" value="GGCT_like"/>
    <property type="match status" value="1"/>
</dbReference>
<evidence type="ECO:0000256" key="4">
    <source>
        <dbReference type="PIRSR" id="PIRSR617939-2"/>
    </source>
</evidence>